<name>A0ACB9CJQ3_ARCLA</name>
<dbReference type="Proteomes" id="UP001055879">
    <property type="component" value="Linkage Group LG04"/>
</dbReference>
<accession>A0ACB9CJQ3</accession>
<evidence type="ECO:0000313" key="2">
    <source>
        <dbReference type="Proteomes" id="UP001055879"/>
    </source>
</evidence>
<gene>
    <name evidence="1" type="ORF">L6452_13970</name>
</gene>
<reference evidence="1 2" key="2">
    <citation type="journal article" date="2022" name="Mol. Ecol. Resour.">
        <title>The genomes of chicory, endive, great burdock and yacon provide insights into Asteraceae paleo-polyploidization history and plant inulin production.</title>
        <authorList>
            <person name="Fan W."/>
            <person name="Wang S."/>
            <person name="Wang H."/>
            <person name="Wang A."/>
            <person name="Jiang F."/>
            <person name="Liu H."/>
            <person name="Zhao H."/>
            <person name="Xu D."/>
            <person name="Zhang Y."/>
        </authorList>
    </citation>
    <scope>NUCLEOTIDE SEQUENCE [LARGE SCALE GENOMIC DNA]</scope>
    <source>
        <strain evidence="2">cv. Niubang</strain>
    </source>
</reference>
<sequence length="125" mass="14216">MPMLNNDMLTTHHTTPEYMATDHWCVESDVYAFGVMMMHMIAGSRFFMDNRWPSLQSLMECAKPVLSDCTKLQRIMDPWFERGNPPKGASEAADLILSCLEIDPENRPSMREVVASLEGISSIEM</sequence>
<keyword evidence="2" id="KW-1185">Reference proteome</keyword>
<proteinExistence type="predicted"/>
<organism evidence="1 2">
    <name type="scientific">Arctium lappa</name>
    <name type="common">Greater burdock</name>
    <name type="synonym">Lappa major</name>
    <dbReference type="NCBI Taxonomy" id="4217"/>
    <lineage>
        <taxon>Eukaryota</taxon>
        <taxon>Viridiplantae</taxon>
        <taxon>Streptophyta</taxon>
        <taxon>Embryophyta</taxon>
        <taxon>Tracheophyta</taxon>
        <taxon>Spermatophyta</taxon>
        <taxon>Magnoliopsida</taxon>
        <taxon>eudicotyledons</taxon>
        <taxon>Gunneridae</taxon>
        <taxon>Pentapetalae</taxon>
        <taxon>asterids</taxon>
        <taxon>campanulids</taxon>
        <taxon>Asterales</taxon>
        <taxon>Asteraceae</taxon>
        <taxon>Carduoideae</taxon>
        <taxon>Cardueae</taxon>
        <taxon>Arctiinae</taxon>
        <taxon>Arctium</taxon>
    </lineage>
</organism>
<comment type="caution">
    <text evidence="1">The sequence shown here is derived from an EMBL/GenBank/DDBJ whole genome shotgun (WGS) entry which is preliminary data.</text>
</comment>
<evidence type="ECO:0000313" key="1">
    <source>
        <dbReference type="EMBL" id="KAI3734500.1"/>
    </source>
</evidence>
<protein>
    <submittedName>
        <fullName evidence="1">Uncharacterized protein</fullName>
    </submittedName>
</protein>
<reference evidence="2" key="1">
    <citation type="journal article" date="2022" name="Mol. Ecol. Resour.">
        <title>The genomes of chicory, endive, great burdock and yacon provide insights into Asteraceae palaeo-polyploidization history and plant inulin production.</title>
        <authorList>
            <person name="Fan W."/>
            <person name="Wang S."/>
            <person name="Wang H."/>
            <person name="Wang A."/>
            <person name="Jiang F."/>
            <person name="Liu H."/>
            <person name="Zhao H."/>
            <person name="Xu D."/>
            <person name="Zhang Y."/>
        </authorList>
    </citation>
    <scope>NUCLEOTIDE SEQUENCE [LARGE SCALE GENOMIC DNA]</scope>
    <source>
        <strain evidence="2">cv. Niubang</strain>
    </source>
</reference>
<dbReference type="EMBL" id="CM042050">
    <property type="protein sequence ID" value="KAI3734500.1"/>
    <property type="molecule type" value="Genomic_DNA"/>
</dbReference>